<dbReference type="Proteomes" id="UP000253941">
    <property type="component" value="Unassembled WGS sequence"/>
</dbReference>
<accession>A0A369TBG0</accession>
<dbReference type="SUPFAM" id="SSF51658">
    <property type="entry name" value="Xylose isomerase-like"/>
    <property type="match status" value="1"/>
</dbReference>
<evidence type="ECO:0000313" key="1">
    <source>
        <dbReference type="EMBL" id="RDD62671.1"/>
    </source>
</evidence>
<dbReference type="Gene3D" id="3.20.20.150">
    <property type="entry name" value="Divalent-metal-dependent TIM barrel enzymes"/>
    <property type="match status" value="1"/>
</dbReference>
<organism evidence="1 2">
    <name type="scientific">Ferruginivarius sediminum</name>
    <dbReference type="NCBI Taxonomy" id="2661937"/>
    <lineage>
        <taxon>Bacteria</taxon>
        <taxon>Pseudomonadati</taxon>
        <taxon>Pseudomonadota</taxon>
        <taxon>Alphaproteobacteria</taxon>
        <taxon>Rhodospirillales</taxon>
        <taxon>Rhodospirillaceae</taxon>
        <taxon>Ferruginivarius</taxon>
    </lineage>
</organism>
<keyword evidence="1" id="KW-0413">Isomerase</keyword>
<name>A0A369TBG0_9PROT</name>
<dbReference type="AlphaFoldDB" id="A0A369TBG0"/>
<evidence type="ECO:0000313" key="2">
    <source>
        <dbReference type="Proteomes" id="UP000253941"/>
    </source>
</evidence>
<proteinExistence type="predicted"/>
<dbReference type="GO" id="GO:0016853">
    <property type="term" value="F:isomerase activity"/>
    <property type="evidence" value="ECO:0007669"/>
    <property type="project" value="UniProtKB-KW"/>
</dbReference>
<dbReference type="InterPro" id="IPR036237">
    <property type="entry name" value="Xyl_isomerase-like_sf"/>
</dbReference>
<dbReference type="RefSeq" id="WP_114581246.1">
    <property type="nucleotide sequence ID" value="NZ_QPMH01000004.1"/>
</dbReference>
<protein>
    <submittedName>
        <fullName evidence="1">Sugar phosphate isomerase</fullName>
    </submittedName>
</protein>
<gene>
    <name evidence="1" type="ORF">DRB17_05780</name>
</gene>
<dbReference type="NCBIfam" id="NF035939">
    <property type="entry name" value="TIM_EboE"/>
    <property type="match status" value="1"/>
</dbReference>
<comment type="caution">
    <text evidence="1">The sequence shown here is derived from an EMBL/GenBank/DDBJ whole genome shotgun (WGS) entry which is preliminary data.</text>
</comment>
<keyword evidence="2" id="KW-1185">Reference proteome</keyword>
<reference evidence="1 2" key="1">
    <citation type="submission" date="2018-07" db="EMBL/GenBank/DDBJ databases">
        <title>Venubactetium sediminum gen. nov., sp. nov., isolated from a marine solar saltern.</title>
        <authorList>
            <person name="Wang S."/>
        </authorList>
    </citation>
    <scope>NUCLEOTIDE SEQUENCE [LARGE SCALE GENOMIC DNA]</scope>
    <source>
        <strain evidence="1 2">WD2A32</strain>
    </source>
</reference>
<sequence length="398" mass="43773">MQLGGDRHLGYCTNIHPGETWPEVRDALASHVPAVKRRLGHEGPFGVGLRLSARAAHDLDDPAAFEELRAILAEQDLYVFTVNGFPFGTFHGVRVKEGVYEPDWRRAERLDYSDRLARQLAALLPEGREGSVSTVPGAFKPNAADEADIGAIVEHLLRHAATLWRLRERTARTVSLALEPEPECFLQTTPEAIAFFEDRLFAASARRRLADLTGLDEADAEEVLRRHLGVCFDVCHAAVAYEDTPDALAALASAGIRVPKAQLSAALRVPEPDDAAVTRLRDFDDGVYLHQTVVRAGGGLARFLDLPQALDAYADGSAPAEEWRIHFHVPVFAAELDGFASTQADLADALAYLRDHPEVPHLEVETYTWDVLPERHRGLPVDAAIARELSWVGERLSA</sequence>
<dbReference type="EMBL" id="QPMH01000004">
    <property type="protein sequence ID" value="RDD62671.1"/>
    <property type="molecule type" value="Genomic_DNA"/>
</dbReference>